<comment type="caution">
    <text evidence="3">The sequence shown here is derived from an EMBL/GenBank/DDBJ whole genome shotgun (WGS) entry which is preliminary data.</text>
</comment>
<keyword evidence="2" id="KW-1133">Transmembrane helix</keyword>
<evidence type="ECO:0000256" key="2">
    <source>
        <dbReference type="SAM" id="Phobius"/>
    </source>
</evidence>
<name>A0AAD5KIV3_9FUNG</name>
<feature type="compositionally biased region" description="Basic residues" evidence="1">
    <location>
        <begin position="379"/>
        <end position="389"/>
    </location>
</feature>
<evidence type="ECO:0000313" key="4">
    <source>
        <dbReference type="Proteomes" id="UP001209540"/>
    </source>
</evidence>
<feature type="region of interest" description="Disordered" evidence="1">
    <location>
        <begin position="488"/>
        <end position="532"/>
    </location>
</feature>
<feature type="transmembrane region" description="Helical" evidence="2">
    <location>
        <begin position="83"/>
        <end position="101"/>
    </location>
</feature>
<feature type="compositionally biased region" description="Low complexity" evidence="1">
    <location>
        <begin position="365"/>
        <end position="375"/>
    </location>
</feature>
<dbReference type="EMBL" id="JAIXMP010000006">
    <property type="protein sequence ID" value="KAI9271953.1"/>
    <property type="molecule type" value="Genomic_DNA"/>
</dbReference>
<feature type="compositionally biased region" description="Polar residues" evidence="1">
    <location>
        <begin position="512"/>
        <end position="532"/>
    </location>
</feature>
<feature type="transmembrane region" description="Helical" evidence="2">
    <location>
        <begin position="132"/>
        <end position="153"/>
    </location>
</feature>
<feature type="transmembrane region" description="Helical" evidence="2">
    <location>
        <begin position="305"/>
        <end position="322"/>
    </location>
</feature>
<dbReference type="PANTHER" id="PTHR33066:SF2">
    <property type="entry name" value="FILAGGRIN-2-LIKE"/>
    <property type="match status" value="1"/>
</dbReference>
<reference evidence="3" key="2">
    <citation type="submission" date="2023-02" db="EMBL/GenBank/DDBJ databases">
        <authorList>
            <consortium name="DOE Joint Genome Institute"/>
            <person name="Mondo S.J."/>
            <person name="Chang Y."/>
            <person name="Wang Y."/>
            <person name="Ahrendt S."/>
            <person name="Andreopoulos W."/>
            <person name="Barry K."/>
            <person name="Beard J."/>
            <person name="Benny G.L."/>
            <person name="Blankenship S."/>
            <person name="Bonito G."/>
            <person name="Cuomo C."/>
            <person name="Desiro A."/>
            <person name="Gervers K.A."/>
            <person name="Hundley H."/>
            <person name="Kuo A."/>
            <person name="LaButti K."/>
            <person name="Lang B.F."/>
            <person name="Lipzen A."/>
            <person name="O'Donnell K."/>
            <person name="Pangilinan J."/>
            <person name="Reynolds N."/>
            <person name="Sandor L."/>
            <person name="Smith M.W."/>
            <person name="Tsang A."/>
            <person name="Grigoriev I.V."/>
            <person name="Stajich J.E."/>
            <person name="Spatafora J.W."/>
        </authorList>
    </citation>
    <scope>NUCLEOTIDE SEQUENCE</scope>
    <source>
        <strain evidence="3">RSA 2281</strain>
    </source>
</reference>
<sequence length="576" mass="66630">MSNRNNVLLTWRILFLRFNSFQLAWIILKLLIITTYHHCLWIRRIILLHQILTKMNISLNKHQLHCYVHILHSWKLFLAWKRIFSAIPWMMILDVVFYMNVLETLVDNMLHHHLIAALVSIHAHNNLIVSYVLYNIDFLVLHALSISLCMILYELNEWMSLQLCVFQILYTCCSQTWHLSLPIYVVNLFVKTLAFLRNLLLHKINYPIVLCWTQARFWNKQNLIKLSAKCHVVRKPLVGITVVKIENVTTTRQIKHETQTIDLMILHMINVVTHPTISRIFRNVGKTVENATSGKTTTFQRTSRWSSMFFLFFLVLSIIFAMDPSRRQRRIFHTFSQGTSNFSTSAFQQPTTNTSPTSSIINNIQNNQQRNSNTTQEKRNRKSNTRKRFSFHTVYNTQEDWRSATSIESSSSQPIHTKETIQDRNNATRVSDDPTKGLVNEYRSAGRVFTHPSPQTISSLPPFFLEQTSLSVPHTLLWNVPITNGIYKDPQTSSTLGTKSRDTDIRIPGRSYPSSQIQRASPSTNSEVNRSSRVSYRNQDHEIVSTHQEITGSSTGGTKIVASSNNNNTPSVVIHR</sequence>
<gene>
    <name evidence="3" type="ORF">BDA99DRAFT_478100</name>
</gene>
<dbReference type="AlphaFoldDB" id="A0AAD5KIV3"/>
<keyword evidence="4" id="KW-1185">Reference proteome</keyword>
<keyword evidence="2" id="KW-0472">Membrane</keyword>
<feature type="region of interest" description="Disordered" evidence="1">
    <location>
        <begin position="548"/>
        <end position="576"/>
    </location>
</feature>
<feature type="region of interest" description="Disordered" evidence="1">
    <location>
        <begin position="365"/>
        <end position="389"/>
    </location>
</feature>
<keyword evidence="2" id="KW-0812">Transmembrane</keyword>
<reference evidence="3" key="1">
    <citation type="journal article" date="2022" name="IScience">
        <title>Evolution of zygomycete secretomes and the origins of terrestrial fungal ecologies.</title>
        <authorList>
            <person name="Chang Y."/>
            <person name="Wang Y."/>
            <person name="Mondo S."/>
            <person name="Ahrendt S."/>
            <person name="Andreopoulos W."/>
            <person name="Barry K."/>
            <person name="Beard J."/>
            <person name="Benny G.L."/>
            <person name="Blankenship S."/>
            <person name="Bonito G."/>
            <person name="Cuomo C."/>
            <person name="Desiro A."/>
            <person name="Gervers K.A."/>
            <person name="Hundley H."/>
            <person name="Kuo A."/>
            <person name="LaButti K."/>
            <person name="Lang B.F."/>
            <person name="Lipzen A."/>
            <person name="O'Donnell K."/>
            <person name="Pangilinan J."/>
            <person name="Reynolds N."/>
            <person name="Sandor L."/>
            <person name="Smith M.E."/>
            <person name="Tsang A."/>
            <person name="Grigoriev I.V."/>
            <person name="Stajich J.E."/>
            <person name="Spatafora J.W."/>
        </authorList>
    </citation>
    <scope>NUCLEOTIDE SEQUENCE</scope>
    <source>
        <strain evidence="3">RSA 2281</strain>
    </source>
</reference>
<dbReference type="Proteomes" id="UP001209540">
    <property type="component" value="Unassembled WGS sequence"/>
</dbReference>
<dbReference type="PANTHER" id="PTHR33066">
    <property type="entry name" value="INTEGRASE_SAM-LIKE_N DOMAIN-CONTAINING PROTEIN"/>
    <property type="match status" value="1"/>
</dbReference>
<proteinExistence type="predicted"/>
<evidence type="ECO:0000256" key="1">
    <source>
        <dbReference type="SAM" id="MobiDB-lite"/>
    </source>
</evidence>
<organism evidence="3 4">
    <name type="scientific">Phascolomyces articulosus</name>
    <dbReference type="NCBI Taxonomy" id="60185"/>
    <lineage>
        <taxon>Eukaryota</taxon>
        <taxon>Fungi</taxon>
        <taxon>Fungi incertae sedis</taxon>
        <taxon>Mucoromycota</taxon>
        <taxon>Mucoromycotina</taxon>
        <taxon>Mucoromycetes</taxon>
        <taxon>Mucorales</taxon>
        <taxon>Lichtheimiaceae</taxon>
        <taxon>Phascolomyces</taxon>
    </lineage>
</organism>
<accession>A0AAD5KIV3</accession>
<evidence type="ECO:0000313" key="3">
    <source>
        <dbReference type="EMBL" id="KAI9271953.1"/>
    </source>
</evidence>
<protein>
    <submittedName>
        <fullName evidence="3">Uncharacterized protein</fullName>
    </submittedName>
</protein>
<feature type="transmembrane region" description="Helical" evidence="2">
    <location>
        <begin position="20"/>
        <end position="42"/>
    </location>
</feature>